<reference evidence="1 2" key="2">
    <citation type="journal article" date="2010" name="Stand. Genomic Sci.">
        <title>Complete genome sequence of Kribbella flavida type strain (IFO 14399).</title>
        <authorList>
            <person name="Pukall R."/>
            <person name="Lapidus A."/>
            <person name="Glavina Del Rio T."/>
            <person name="Copeland A."/>
            <person name="Tice H."/>
            <person name="Cheng J.-F."/>
            <person name="Lucas S."/>
            <person name="Chen F."/>
            <person name="Nolan M."/>
            <person name="LaButti K."/>
            <person name="Pati A."/>
            <person name="Ivanova N."/>
            <person name="Mavrommatis K."/>
            <person name="Mikhailova N."/>
            <person name="Pitluck S."/>
            <person name="Bruce D."/>
            <person name="Goodwin L."/>
            <person name="Land M."/>
            <person name="Hauser L."/>
            <person name="Chang Y.-J."/>
            <person name="Jeffries C.D."/>
            <person name="Chen A."/>
            <person name="Palaniappan K."/>
            <person name="Chain P."/>
            <person name="Rohde M."/>
            <person name="Goeker M."/>
            <person name="Bristow J."/>
            <person name="Eisen J.A."/>
            <person name="Markowitz V."/>
            <person name="Hugenholtz P."/>
            <person name="Kyrpides N.C."/>
            <person name="Klenk H.-P."/>
            <person name="Brettin T."/>
        </authorList>
    </citation>
    <scope>NUCLEOTIDE SEQUENCE [LARGE SCALE GENOMIC DNA]</scope>
    <source>
        <strain evidence="2">DSM 17836 / JCM 10339 / NBRC 14399</strain>
    </source>
</reference>
<proteinExistence type="predicted"/>
<organism evidence="1 2">
    <name type="scientific">Kribbella flavida (strain DSM 17836 / JCM 10339 / NBRC 14399)</name>
    <dbReference type="NCBI Taxonomy" id="479435"/>
    <lineage>
        <taxon>Bacteria</taxon>
        <taxon>Bacillati</taxon>
        <taxon>Actinomycetota</taxon>
        <taxon>Actinomycetes</taxon>
        <taxon>Propionibacteriales</taxon>
        <taxon>Kribbellaceae</taxon>
        <taxon>Kribbella</taxon>
    </lineage>
</organism>
<accession>D2PRU2</accession>
<evidence type="ECO:0000313" key="2">
    <source>
        <dbReference type="Proteomes" id="UP000007967"/>
    </source>
</evidence>
<dbReference type="AlphaFoldDB" id="D2PRU2"/>
<evidence type="ECO:0000313" key="1">
    <source>
        <dbReference type="EMBL" id="ADB29272.1"/>
    </source>
</evidence>
<dbReference type="EMBL" id="CP001736">
    <property type="protein sequence ID" value="ADB29272.1"/>
    <property type="molecule type" value="Genomic_DNA"/>
</dbReference>
<gene>
    <name evidence="1" type="ordered locus">Kfla_0143</name>
</gene>
<dbReference type="KEGG" id="kfl:Kfla_0143"/>
<dbReference type="Proteomes" id="UP000007967">
    <property type="component" value="Chromosome"/>
</dbReference>
<reference evidence="2" key="1">
    <citation type="submission" date="2009-09" db="EMBL/GenBank/DDBJ databases">
        <title>The complete genome of Kribbella flavida DSM 17836.</title>
        <authorList>
            <consortium name="US DOE Joint Genome Institute (JGI-PGF)"/>
            <person name="Lucas S."/>
            <person name="Copeland A."/>
            <person name="Lapidus A."/>
            <person name="Glavina del Rio T."/>
            <person name="Dalin E."/>
            <person name="Tice H."/>
            <person name="Bruce D."/>
            <person name="Goodwin L."/>
            <person name="Pitluck S."/>
            <person name="Kyrpides N."/>
            <person name="Mavromatis K."/>
            <person name="Ivanova N."/>
            <person name="Saunders E."/>
            <person name="Brettin T."/>
            <person name="Detter J.C."/>
            <person name="Han C."/>
            <person name="Larimer F."/>
            <person name="Land M."/>
            <person name="Hauser L."/>
            <person name="Markowitz V."/>
            <person name="Cheng J.-F."/>
            <person name="Hugenholtz P."/>
            <person name="Woyke T."/>
            <person name="Wu D."/>
            <person name="Pukall R."/>
            <person name="Klenk H.-P."/>
            <person name="Eisen J.A."/>
        </authorList>
    </citation>
    <scope>NUCLEOTIDE SEQUENCE [LARGE SCALE GENOMIC DNA]</scope>
    <source>
        <strain evidence="2">DSM 17836 / JCM 10339 / NBRC 14399</strain>
    </source>
</reference>
<sequence>MYAATSKVVGTVEAALKGMPATKPYQDAASNLRLFQKTYRTMRTLGCFAAKKPKEAELCTSLANVARLTLLIAV</sequence>
<name>D2PRU2_KRIFD</name>
<keyword evidence="2" id="KW-1185">Reference proteome</keyword>
<protein>
    <submittedName>
        <fullName evidence="1">Uncharacterized protein</fullName>
    </submittedName>
</protein>
<dbReference type="HOGENOM" id="CLU_2683027_0_0_11"/>